<dbReference type="InterPro" id="IPR010044">
    <property type="entry name" value="MTAP"/>
</dbReference>
<evidence type="ECO:0000256" key="3">
    <source>
        <dbReference type="ARBA" id="ARBA00022726"/>
    </source>
</evidence>
<dbReference type="InterPro" id="IPR000845">
    <property type="entry name" value="Nucleoside_phosphorylase_d"/>
</dbReference>
<dbReference type="Pfam" id="PF01048">
    <property type="entry name" value="PNP_UDP_1"/>
    <property type="match status" value="1"/>
</dbReference>
<gene>
    <name evidence="5" type="ORF">MNBD_NITROSPINAE04-1360</name>
</gene>
<evidence type="ECO:0000256" key="1">
    <source>
        <dbReference type="ARBA" id="ARBA00022676"/>
    </source>
</evidence>
<evidence type="ECO:0000259" key="4">
    <source>
        <dbReference type="Pfam" id="PF01048"/>
    </source>
</evidence>
<accession>A0A3B1BW37</accession>
<dbReference type="GO" id="GO:0005829">
    <property type="term" value="C:cytosol"/>
    <property type="evidence" value="ECO:0007669"/>
    <property type="project" value="TreeGrafter"/>
</dbReference>
<dbReference type="AlphaFoldDB" id="A0A3B1BW37"/>
<name>A0A3B1BW37_9ZZZZ</name>
<dbReference type="NCBIfam" id="TIGR01694">
    <property type="entry name" value="MTAP"/>
    <property type="match status" value="1"/>
</dbReference>
<protein>
    <submittedName>
        <fullName evidence="5">5'-methylthioadenosine phosphorylase</fullName>
        <ecNumber evidence="5">2.4.2.28</ecNumber>
    </submittedName>
</protein>
<organism evidence="5">
    <name type="scientific">hydrothermal vent metagenome</name>
    <dbReference type="NCBI Taxonomy" id="652676"/>
    <lineage>
        <taxon>unclassified sequences</taxon>
        <taxon>metagenomes</taxon>
        <taxon>ecological metagenomes</taxon>
    </lineage>
</organism>
<dbReference type="Gene3D" id="3.40.50.1580">
    <property type="entry name" value="Nucleoside phosphorylase domain"/>
    <property type="match status" value="1"/>
</dbReference>
<proteinExistence type="inferred from homology"/>
<dbReference type="PANTHER" id="PTHR42679:SF2">
    <property type="entry name" value="S-METHYL-5'-THIOADENOSINE PHOSPHORYLASE"/>
    <property type="match status" value="1"/>
</dbReference>
<sequence>MTIGVIGGSGLYEMEGMENIRTEKIATPFGDPSDEFVIGDLDGIEMAFLPRHGRGHRILPSEINFRANIWGMKKLGVTRIISVSAVGSLKEKIEPGHAVIVDQFIDRTRGDRDGTFFGSGVVAHVTFADPTCHYLGSVLYEATKEIGWKSHNGGTYICMEGPLFSTRAESHLYRSWGAEVIGMTNLQEAKLAREAEICYATIALATDYDCWHEEDVTVEQILQTMASNISNSKAAIKAAVPKIKKERDCPCSSALQYGILTDPNTIPDETKQKLDIIIGKYIK</sequence>
<dbReference type="SUPFAM" id="SSF53167">
    <property type="entry name" value="Purine and uridine phosphorylases"/>
    <property type="match status" value="1"/>
</dbReference>
<keyword evidence="1 5" id="KW-0328">Glycosyltransferase</keyword>
<evidence type="ECO:0000313" key="5">
    <source>
        <dbReference type="EMBL" id="VAX14890.1"/>
    </source>
</evidence>
<dbReference type="EC" id="2.4.2.28" evidence="5"/>
<dbReference type="HAMAP" id="MF_01963">
    <property type="entry name" value="MTAP"/>
    <property type="match status" value="1"/>
</dbReference>
<dbReference type="EMBL" id="UOGA01000027">
    <property type="protein sequence ID" value="VAX14890.1"/>
    <property type="molecule type" value="Genomic_DNA"/>
</dbReference>
<dbReference type="InterPro" id="IPR035994">
    <property type="entry name" value="Nucleoside_phosphorylase_sf"/>
</dbReference>
<dbReference type="GO" id="GO:0017061">
    <property type="term" value="F:S-methyl-5-thioadenosine phosphorylase activity"/>
    <property type="evidence" value="ECO:0007669"/>
    <property type="project" value="UniProtKB-EC"/>
</dbReference>
<dbReference type="GO" id="GO:0019509">
    <property type="term" value="P:L-methionine salvage from methylthioadenosine"/>
    <property type="evidence" value="ECO:0007669"/>
    <property type="project" value="TreeGrafter"/>
</dbReference>
<dbReference type="PANTHER" id="PTHR42679">
    <property type="entry name" value="S-METHYL-5'-THIOADENOSINE PHOSPHORYLASE"/>
    <property type="match status" value="1"/>
</dbReference>
<dbReference type="GO" id="GO:0006166">
    <property type="term" value="P:purine ribonucleoside salvage"/>
    <property type="evidence" value="ECO:0007669"/>
    <property type="project" value="UniProtKB-KW"/>
</dbReference>
<keyword evidence="3" id="KW-0660">Purine salvage</keyword>
<keyword evidence="2 5" id="KW-0808">Transferase</keyword>
<dbReference type="CDD" id="cd09010">
    <property type="entry name" value="MTAP_SsMTAPII_like_MTIP"/>
    <property type="match status" value="1"/>
</dbReference>
<evidence type="ECO:0000256" key="2">
    <source>
        <dbReference type="ARBA" id="ARBA00022679"/>
    </source>
</evidence>
<dbReference type="FunFam" id="3.40.50.1580:FF:000012">
    <property type="entry name" value="Probable 6-oxopurine nucleoside phosphorylase"/>
    <property type="match status" value="1"/>
</dbReference>
<feature type="domain" description="Nucleoside phosphorylase" evidence="4">
    <location>
        <begin position="2"/>
        <end position="240"/>
    </location>
</feature>
<reference evidence="5" key="1">
    <citation type="submission" date="2018-06" db="EMBL/GenBank/DDBJ databases">
        <authorList>
            <person name="Zhirakovskaya E."/>
        </authorList>
    </citation>
    <scope>NUCLEOTIDE SEQUENCE</scope>
</reference>